<organism evidence="2 3">
    <name type="scientific">Colocasia esculenta</name>
    <name type="common">Wild taro</name>
    <name type="synonym">Arum esculentum</name>
    <dbReference type="NCBI Taxonomy" id="4460"/>
    <lineage>
        <taxon>Eukaryota</taxon>
        <taxon>Viridiplantae</taxon>
        <taxon>Streptophyta</taxon>
        <taxon>Embryophyta</taxon>
        <taxon>Tracheophyta</taxon>
        <taxon>Spermatophyta</taxon>
        <taxon>Magnoliopsida</taxon>
        <taxon>Liliopsida</taxon>
        <taxon>Araceae</taxon>
        <taxon>Aroideae</taxon>
        <taxon>Colocasieae</taxon>
        <taxon>Colocasia</taxon>
    </lineage>
</organism>
<reference evidence="2" key="1">
    <citation type="submission" date="2017-07" db="EMBL/GenBank/DDBJ databases">
        <title>Taro Niue Genome Assembly and Annotation.</title>
        <authorList>
            <person name="Atibalentja N."/>
            <person name="Keating K."/>
            <person name="Fields C.J."/>
        </authorList>
    </citation>
    <scope>NUCLEOTIDE SEQUENCE</scope>
    <source>
        <strain evidence="2">Niue_2</strain>
        <tissue evidence="2">Leaf</tissue>
    </source>
</reference>
<evidence type="ECO:0000313" key="3">
    <source>
        <dbReference type="Proteomes" id="UP000652761"/>
    </source>
</evidence>
<dbReference type="PANTHER" id="PTHR47232:SF1">
    <property type="entry name" value="TRANSDUCIN FAMILY PROTEIN _ WD-40 REPEAT FAMILY PROTEIN"/>
    <property type="match status" value="1"/>
</dbReference>
<dbReference type="AlphaFoldDB" id="A0A843TKD1"/>
<proteinExistence type="predicted"/>
<feature type="compositionally biased region" description="Pro residues" evidence="1">
    <location>
        <begin position="178"/>
        <end position="192"/>
    </location>
</feature>
<name>A0A843TKD1_COLES</name>
<comment type="caution">
    <text evidence="2">The sequence shown here is derived from an EMBL/GenBank/DDBJ whole genome shotgun (WGS) entry which is preliminary data.</text>
</comment>
<protein>
    <submittedName>
        <fullName evidence="2">Uncharacterized protein</fullName>
    </submittedName>
</protein>
<evidence type="ECO:0000313" key="2">
    <source>
        <dbReference type="EMBL" id="MQL69660.1"/>
    </source>
</evidence>
<dbReference type="PANTHER" id="PTHR47232">
    <property type="entry name" value="TRANSDUCIN FAMILY PROTEIN / WD-40 REPEAT FAMILY PROTEIN"/>
    <property type="match status" value="1"/>
</dbReference>
<feature type="region of interest" description="Disordered" evidence="1">
    <location>
        <begin position="1"/>
        <end position="61"/>
    </location>
</feature>
<accession>A0A843TKD1</accession>
<dbReference type="OrthoDB" id="1897642at2759"/>
<keyword evidence="3" id="KW-1185">Reference proteome</keyword>
<feature type="compositionally biased region" description="Low complexity" evidence="1">
    <location>
        <begin position="43"/>
        <end position="52"/>
    </location>
</feature>
<evidence type="ECO:0000256" key="1">
    <source>
        <dbReference type="SAM" id="MobiDB-lite"/>
    </source>
</evidence>
<sequence>MNDGGNSQRRLFHALPARPVSVKREVEDGVGPASAVLPPPPSTTSSMAAAGAENAPPIDRGEQEEALAALVEFRSKEVERLRLRLEYYKSQVEDAEKKLSDSKAKLALLQSHSGAPSLRSPLEAKGSAKPSVVNGGVTVKEEETSPARGSEQQLRPQLPVAVPPPEQQRRQQQQRQPQPQPQPQPQSRPPLIIPAVRPKPVIPSSTDARVMGRAGRPEAMVAATSASVVASSPGVLGTRASPSHSSQSGEVINRLKRGVPSTPSPDKCRVIKNSKMKFVHKEHTDLVSSVRRSSSPSTIRFQPGVHVSSDHKRKLRCLEINPVQDQLFVTSLFVCALGQA</sequence>
<gene>
    <name evidence="2" type="ORF">Taro_001955</name>
</gene>
<feature type="region of interest" description="Disordered" evidence="1">
    <location>
        <begin position="111"/>
        <end position="207"/>
    </location>
</feature>
<dbReference type="Proteomes" id="UP000652761">
    <property type="component" value="Unassembled WGS sequence"/>
</dbReference>
<dbReference type="EMBL" id="NMUH01000044">
    <property type="protein sequence ID" value="MQL69660.1"/>
    <property type="molecule type" value="Genomic_DNA"/>
</dbReference>